<gene>
    <name evidence="1" type="ORF">BPAE_0049g00220</name>
</gene>
<evidence type="ECO:0000313" key="1">
    <source>
        <dbReference type="EMBL" id="TGO26995.1"/>
    </source>
</evidence>
<reference evidence="1 2" key="1">
    <citation type="submission" date="2017-12" db="EMBL/GenBank/DDBJ databases">
        <title>Comparative genomics of Botrytis spp.</title>
        <authorList>
            <person name="Valero-Jimenez C.A."/>
            <person name="Tapia P."/>
            <person name="Veloso J."/>
            <person name="Silva-Moreno E."/>
            <person name="Staats M."/>
            <person name="Valdes J.H."/>
            <person name="Van Kan J.A.L."/>
        </authorList>
    </citation>
    <scope>NUCLEOTIDE SEQUENCE [LARGE SCALE GENOMIC DNA]</scope>
    <source>
        <strain evidence="1 2">Bp0003</strain>
    </source>
</reference>
<evidence type="ECO:0000313" key="2">
    <source>
        <dbReference type="Proteomes" id="UP000297910"/>
    </source>
</evidence>
<protein>
    <submittedName>
        <fullName evidence="1">Uncharacterized protein</fullName>
    </submittedName>
</protein>
<organism evidence="1 2">
    <name type="scientific">Botrytis paeoniae</name>
    <dbReference type="NCBI Taxonomy" id="278948"/>
    <lineage>
        <taxon>Eukaryota</taxon>
        <taxon>Fungi</taxon>
        <taxon>Dikarya</taxon>
        <taxon>Ascomycota</taxon>
        <taxon>Pezizomycotina</taxon>
        <taxon>Leotiomycetes</taxon>
        <taxon>Helotiales</taxon>
        <taxon>Sclerotiniaceae</taxon>
        <taxon>Botrytis</taxon>
    </lineage>
</organism>
<accession>A0A4Z1FR69</accession>
<dbReference type="Proteomes" id="UP000297910">
    <property type="component" value="Unassembled WGS sequence"/>
</dbReference>
<keyword evidence="2" id="KW-1185">Reference proteome</keyword>
<name>A0A4Z1FR69_9HELO</name>
<dbReference type="EMBL" id="PQXI01000049">
    <property type="protein sequence ID" value="TGO26995.1"/>
    <property type="molecule type" value="Genomic_DNA"/>
</dbReference>
<sequence length="90" mass="10122">MFSAKQYHGWSPRWHLHLPRVLTPYEKAIGLPGDTKGYQKDSGRKAFNTFPKFTSLGKSVVPSRGLFGGPTRSRAEFYGLTLTYEVGNKT</sequence>
<comment type="caution">
    <text evidence="1">The sequence shown here is derived from an EMBL/GenBank/DDBJ whole genome shotgun (WGS) entry which is preliminary data.</text>
</comment>
<dbReference type="AlphaFoldDB" id="A0A4Z1FR69"/>
<proteinExistence type="predicted"/>